<dbReference type="SUPFAM" id="SSF57701">
    <property type="entry name" value="Zn2/Cys6 DNA-binding domain"/>
    <property type="match status" value="1"/>
</dbReference>
<gene>
    <name evidence="4" type="ORF">BU23DRAFT_285663</name>
</gene>
<accession>A0A6A5UR25</accession>
<dbReference type="GO" id="GO:0008270">
    <property type="term" value="F:zinc ion binding"/>
    <property type="evidence" value="ECO:0007669"/>
    <property type="project" value="InterPro"/>
</dbReference>
<protein>
    <recommendedName>
        <fullName evidence="3">Zn(2)-C6 fungal-type domain-containing protein</fullName>
    </recommendedName>
</protein>
<dbReference type="AlphaFoldDB" id="A0A6A5UR25"/>
<evidence type="ECO:0000313" key="4">
    <source>
        <dbReference type="EMBL" id="KAF1967653.1"/>
    </source>
</evidence>
<dbReference type="EMBL" id="ML976729">
    <property type="protein sequence ID" value="KAF1967653.1"/>
    <property type="molecule type" value="Genomic_DNA"/>
</dbReference>
<reference evidence="4" key="1">
    <citation type="journal article" date="2020" name="Stud. Mycol.">
        <title>101 Dothideomycetes genomes: a test case for predicting lifestyles and emergence of pathogens.</title>
        <authorList>
            <person name="Haridas S."/>
            <person name="Albert R."/>
            <person name="Binder M."/>
            <person name="Bloem J."/>
            <person name="Labutti K."/>
            <person name="Salamov A."/>
            <person name="Andreopoulos B."/>
            <person name="Baker S."/>
            <person name="Barry K."/>
            <person name="Bills G."/>
            <person name="Bluhm B."/>
            <person name="Cannon C."/>
            <person name="Castanera R."/>
            <person name="Culley D."/>
            <person name="Daum C."/>
            <person name="Ezra D."/>
            <person name="Gonzalez J."/>
            <person name="Henrissat B."/>
            <person name="Kuo A."/>
            <person name="Liang C."/>
            <person name="Lipzen A."/>
            <person name="Lutzoni F."/>
            <person name="Magnuson J."/>
            <person name="Mondo S."/>
            <person name="Nolan M."/>
            <person name="Ohm R."/>
            <person name="Pangilinan J."/>
            <person name="Park H.-J."/>
            <person name="Ramirez L."/>
            <person name="Alfaro M."/>
            <person name="Sun H."/>
            <person name="Tritt A."/>
            <person name="Yoshinaga Y."/>
            <person name="Zwiers L.-H."/>
            <person name="Turgeon B."/>
            <person name="Goodwin S."/>
            <person name="Spatafora J."/>
            <person name="Crous P."/>
            <person name="Grigoriev I."/>
        </authorList>
    </citation>
    <scope>NUCLEOTIDE SEQUENCE</scope>
    <source>
        <strain evidence="4">CBS 107.79</strain>
    </source>
</reference>
<keyword evidence="1" id="KW-0539">Nucleus</keyword>
<feature type="region of interest" description="Disordered" evidence="2">
    <location>
        <begin position="116"/>
        <end position="154"/>
    </location>
</feature>
<sequence length="154" mass="17059">MPKLRETRRASRACEGCRVKKKRCTARSSSGNLSPCCDECKSLGQVCIFTPRRLNTSDAVAIAERASLVNGLEDLFALTREHGCSPETAAQREANPIPELNYILRLLKTLKKDKLEYSGQGAPPDVSPPNINFSRSSKGRYPSIFRQNTTQMPS</sequence>
<feature type="compositionally biased region" description="Polar residues" evidence="2">
    <location>
        <begin position="145"/>
        <end position="154"/>
    </location>
</feature>
<keyword evidence="5" id="KW-1185">Reference proteome</keyword>
<evidence type="ECO:0000313" key="5">
    <source>
        <dbReference type="Proteomes" id="UP000800036"/>
    </source>
</evidence>
<dbReference type="OrthoDB" id="2328572at2759"/>
<dbReference type="PROSITE" id="PS00463">
    <property type="entry name" value="ZN2_CY6_FUNGAL_1"/>
    <property type="match status" value="1"/>
</dbReference>
<feature type="domain" description="Zn(2)-C6 fungal-type" evidence="3">
    <location>
        <begin position="13"/>
        <end position="49"/>
    </location>
</feature>
<dbReference type="GO" id="GO:0000981">
    <property type="term" value="F:DNA-binding transcription factor activity, RNA polymerase II-specific"/>
    <property type="evidence" value="ECO:0007669"/>
    <property type="project" value="InterPro"/>
</dbReference>
<dbReference type="Proteomes" id="UP000800036">
    <property type="component" value="Unassembled WGS sequence"/>
</dbReference>
<name>A0A6A5UR25_9PLEO</name>
<evidence type="ECO:0000256" key="1">
    <source>
        <dbReference type="ARBA" id="ARBA00023242"/>
    </source>
</evidence>
<dbReference type="InterPro" id="IPR036864">
    <property type="entry name" value="Zn2-C6_fun-type_DNA-bd_sf"/>
</dbReference>
<dbReference type="CDD" id="cd00067">
    <property type="entry name" value="GAL4"/>
    <property type="match status" value="1"/>
</dbReference>
<dbReference type="Gene3D" id="4.10.240.10">
    <property type="entry name" value="Zn(2)-C6 fungal-type DNA-binding domain"/>
    <property type="match status" value="1"/>
</dbReference>
<dbReference type="InterPro" id="IPR001138">
    <property type="entry name" value="Zn2Cys6_DnaBD"/>
</dbReference>
<dbReference type="PROSITE" id="PS50048">
    <property type="entry name" value="ZN2_CY6_FUNGAL_2"/>
    <property type="match status" value="1"/>
</dbReference>
<evidence type="ECO:0000256" key="2">
    <source>
        <dbReference type="SAM" id="MobiDB-lite"/>
    </source>
</evidence>
<evidence type="ECO:0000259" key="3">
    <source>
        <dbReference type="PROSITE" id="PS50048"/>
    </source>
</evidence>
<organism evidence="4 5">
    <name type="scientific">Bimuria novae-zelandiae CBS 107.79</name>
    <dbReference type="NCBI Taxonomy" id="1447943"/>
    <lineage>
        <taxon>Eukaryota</taxon>
        <taxon>Fungi</taxon>
        <taxon>Dikarya</taxon>
        <taxon>Ascomycota</taxon>
        <taxon>Pezizomycotina</taxon>
        <taxon>Dothideomycetes</taxon>
        <taxon>Pleosporomycetidae</taxon>
        <taxon>Pleosporales</taxon>
        <taxon>Massarineae</taxon>
        <taxon>Didymosphaeriaceae</taxon>
        <taxon>Bimuria</taxon>
    </lineage>
</organism>
<proteinExistence type="predicted"/>